<accession>A0ABR7EHD2</accession>
<dbReference type="PANTHER" id="PTHR37477">
    <property type="entry name" value="COBALT-PRECORRIN-5A HYDROLASE"/>
    <property type="match status" value="1"/>
</dbReference>
<feature type="domain" description="Cobalamin biosynthesis central region" evidence="3">
    <location>
        <begin position="123"/>
        <end position="172"/>
    </location>
</feature>
<evidence type="ECO:0000313" key="4">
    <source>
        <dbReference type="EMBL" id="MBC5649186.1"/>
    </source>
</evidence>
<dbReference type="SUPFAM" id="SSF159664">
    <property type="entry name" value="CobE/GbiG C-terminal domain-like"/>
    <property type="match status" value="1"/>
</dbReference>
<dbReference type="Pfam" id="PF01890">
    <property type="entry name" value="CbiG_C"/>
    <property type="match status" value="1"/>
</dbReference>
<protein>
    <submittedName>
        <fullName evidence="4">Cobalamin biosynthesis protein</fullName>
    </submittedName>
</protein>
<dbReference type="InterPro" id="IPR021744">
    <property type="entry name" value="CbiG_N"/>
</dbReference>
<feature type="domain" description="CobE/GbiG C-terminal" evidence="1">
    <location>
        <begin position="203"/>
        <end position="320"/>
    </location>
</feature>
<feature type="domain" description="Cobalamin synthesis G N-terminal" evidence="2">
    <location>
        <begin position="38"/>
        <end position="118"/>
    </location>
</feature>
<evidence type="ECO:0000313" key="5">
    <source>
        <dbReference type="Proteomes" id="UP000606889"/>
    </source>
</evidence>
<name>A0ABR7EHD2_9FIRM</name>
<dbReference type="SUPFAM" id="SSF159672">
    <property type="entry name" value="CbiG N-terminal domain-like"/>
    <property type="match status" value="1"/>
</dbReference>
<evidence type="ECO:0000259" key="2">
    <source>
        <dbReference type="Pfam" id="PF11760"/>
    </source>
</evidence>
<dbReference type="InterPro" id="IPR052553">
    <property type="entry name" value="CbiG_hydrolase"/>
</dbReference>
<dbReference type="Gene3D" id="3.40.50.11220">
    <property type="match status" value="1"/>
</dbReference>
<dbReference type="RefSeq" id="WP_186858635.1">
    <property type="nucleotide sequence ID" value="NZ_JACOON010000007.1"/>
</dbReference>
<evidence type="ECO:0000259" key="3">
    <source>
        <dbReference type="Pfam" id="PF11761"/>
    </source>
</evidence>
<dbReference type="Pfam" id="PF11760">
    <property type="entry name" value="CbiG_N"/>
    <property type="match status" value="1"/>
</dbReference>
<gene>
    <name evidence="4" type="ORF">H8S18_12630</name>
</gene>
<dbReference type="InterPro" id="IPR036518">
    <property type="entry name" value="CobE/GbiG_C_sf"/>
</dbReference>
<comment type="caution">
    <text evidence="4">The sequence shown here is derived from an EMBL/GenBank/DDBJ whole genome shotgun (WGS) entry which is preliminary data.</text>
</comment>
<dbReference type="PANTHER" id="PTHR37477:SF1">
    <property type="entry name" value="COBALT-PRECORRIN-5A HYDROLASE"/>
    <property type="match status" value="1"/>
</dbReference>
<dbReference type="Proteomes" id="UP000606889">
    <property type="component" value="Unassembled WGS sequence"/>
</dbReference>
<dbReference type="InterPro" id="IPR021745">
    <property type="entry name" value="CbiG_mid"/>
</dbReference>
<sequence length="329" mass="35897">MKHAVLFFTQSGEKVAAAVREGLDAVVYDKGKESAAEFVKNNWEHCESFLFIGAAGIAVRLIAPFIRAKDEDPAVIVIDDMGKNVIPILSGHLGGANRLGRAIAQKIGAACILTTGTDIHGAFAVDTWAGENGCVIGNIQNIKHVSGALLRGETVGFYSDFEFEGSLPENVQEGMFPHGICLSLTESKRPFPITLNVIPKIVTIGAGCRKGTDSTAFERFICDMLFDCDISLKAVKKMATIDRKQEEKAILDFCRKFSIELETFTGDELMRQKGEFAASEFVKRIVGADNVCERSAWACEQGEKVYLKRKTARAGMTAAIVAEVRRFGF</sequence>
<dbReference type="InterPro" id="IPR002750">
    <property type="entry name" value="CobE/GbiG_C"/>
</dbReference>
<dbReference type="Gene3D" id="3.30.420.180">
    <property type="entry name" value="CobE/GbiG C-terminal domain"/>
    <property type="match status" value="1"/>
</dbReference>
<keyword evidence="5" id="KW-1185">Reference proteome</keyword>
<organism evidence="4 5">
    <name type="scientific">Christensenella tenuis</name>
    <dbReference type="NCBI Taxonomy" id="2763033"/>
    <lineage>
        <taxon>Bacteria</taxon>
        <taxon>Bacillati</taxon>
        <taxon>Bacillota</taxon>
        <taxon>Clostridia</taxon>
        <taxon>Christensenellales</taxon>
        <taxon>Christensenellaceae</taxon>
        <taxon>Christensenella</taxon>
    </lineage>
</organism>
<dbReference type="EMBL" id="JACOON010000007">
    <property type="protein sequence ID" value="MBC5649186.1"/>
    <property type="molecule type" value="Genomic_DNA"/>
</dbReference>
<dbReference type="Pfam" id="PF11761">
    <property type="entry name" value="CbiG_mid"/>
    <property type="match status" value="1"/>
</dbReference>
<evidence type="ECO:0000259" key="1">
    <source>
        <dbReference type="Pfam" id="PF01890"/>
    </source>
</evidence>
<proteinExistence type="predicted"/>
<reference evidence="4 5" key="1">
    <citation type="submission" date="2020-08" db="EMBL/GenBank/DDBJ databases">
        <title>Genome public.</title>
        <authorList>
            <person name="Liu C."/>
            <person name="Sun Q."/>
        </authorList>
    </citation>
    <scope>NUCLEOTIDE SEQUENCE [LARGE SCALE GENOMIC DNA]</scope>
    <source>
        <strain evidence="4 5">NSJ-35</strain>
    </source>
</reference>
<dbReference type="InterPro" id="IPR038029">
    <property type="entry name" value="GbiG_N_sf"/>
</dbReference>